<evidence type="ECO:0000259" key="6">
    <source>
        <dbReference type="Pfam" id="PF00881"/>
    </source>
</evidence>
<comment type="caution">
    <text evidence="7">The sequence shown here is derived from an EMBL/GenBank/DDBJ whole genome shotgun (WGS) entry which is preliminary data.</text>
</comment>
<evidence type="ECO:0000313" key="8">
    <source>
        <dbReference type="Proteomes" id="UP000051845"/>
    </source>
</evidence>
<dbReference type="InterPro" id="IPR016446">
    <property type="entry name" value="Flavin_OxRdtase_Frp"/>
</dbReference>
<dbReference type="PATRIC" id="fig|1423733.4.peg.2801"/>
<evidence type="ECO:0000256" key="1">
    <source>
        <dbReference type="ARBA" id="ARBA00008366"/>
    </source>
</evidence>
<evidence type="ECO:0000256" key="2">
    <source>
        <dbReference type="ARBA" id="ARBA00022630"/>
    </source>
</evidence>
<dbReference type="PANTHER" id="PTHR43425">
    <property type="entry name" value="OXYGEN-INSENSITIVE NADPH NITROREDUCTASE"/>
    <property type="match status" value="1"/>
</dbReference>
<dbReference type="RefSeq" id="WP_056995949.1">
    <property type="nucleotide sequence ID" value="NZ_AYYR01000008.1"/>
</dbReference>
<gene>
    <name evidence="7" type="ORF">FC82_GL002678</name>
</gene>
<dbReference type="InterPro" id="IPR000415">
    <property type="entry name" value="Nitroreductase-like"/>
</dbReference>
<evidence type="ECO:0000256" key="5">
    <source>
        <dbReference type="PIRNR" id="PIRNR005426"/>
    </source>
</evidence>
<comment type="similarity">
    <text evidence="1 5">Belongs to the flavin oxidoreductase frp family.</text>
</comment>
<dbReference type="Pfam" id="PF00881">
    <property type="entry name" value="Nitroreductase"/>
    <property type="match status" value="1"/>
</dbReference>
<dbReference type="GO" id="GO:0016491">
    <property type="term" value="F:oxidoreductase activity"/>
    <property type="evidence" value="ECO:0007669"/>
    <property type="project" value="UniProtKB-UniRule"/>
</dbReference>
<keyword evidence="2 5" id="KW-0285">Flavoprotein</keyword>
<dbReference type="EMBL" id="AYYR01000008">
    <property type="protein sequence ID" value="KRM77813.1"/>
    <property type="molecule type" value="Genomic_DNA"/>
</dbReference>
<evidence type="ECO:0000256" key="4">
    <source>
        <dbReference type="ARBA" id="ARBA00023002"/>
    </source>
</evidence>
<feature type="domain" description="Nitroreductase" evidence="6">
    <location>
        <begin position="12"/>
        <end position="163"/>
    </location>
</feature>
<dbReference type="AlphaFoldDB" id="A0A0R2BGB6"/>
<dbReference type="STRING" id="33960.TY91_12165"/>
<keyword evidence="5" id="KW-0521">NADP</keyword>
<accession>A0A0R2BGB6</accession>
<evidence type="ECO:0000313" key="7">
    <source>
        <dbReference type="EMBL" id="KRM77813.1"/>
    </source>
</evidence>
<reference evidence="7 8" key="1">
    <citation type="journal article" date="2015" name="Genome Announc.">
        <title>Expanding the biotechnology potential of lactobacilli through comparative genomics of 213 strains and associated genera.</title>
        <authorList>
            <person name="Sun Z."/>
            <person name="Harris H.M."/>
            <person name="McCann A."/>
            <person name="Guo C."/>
            <person name="Argimon S."/>
            <person name="Zhang W."/>
            <person name="Yang X."/>
            <person name="Jeffery I.B."/>
            <person name="Cooney J.C."/>
            <person name="Kagawa T.F."/>
            <person name="Liu W."/>
            <person name="Song Y."/>
            <person name="Salvetti E."/>
            <person name="Wrobel A."/>
            <person name="Rasinkangas P."/>
            <person name="Parkhill J."/>
            <person name="Rea M.C."/>
            <person name="O'Sullivan O."/>
            <person name="Ritari J."/>
            <person name="Douillard F.P."/>
            <person name="Paul Ross R."/>
            <person name="Yang R."/>
            <person name="Briner A.E."/>
            <person name="Felis G.E."/>
            <person name="de Vos W.M."/>
            <person name="Barrangou R."/>
            <person name="Klaenhammer T.R."/>
            <person name="Caufield P.W."/>
            <person name="Cui Y."/>
            <person name="Zhang H."/>
            <person name="O'Toole P.W."/>
        </authorList>
    </citation>
    <scope>NUCLEOTIDE SEQUENCE [LARGE SCALE GENOMIC DNA]</scope>
    <source>
        <strain evidence="7 8">DSM 20515</strain>
    </source>
</reference>
<dbReference type="Proteomes" id="UP000051845">
    <property type="component" value="Unassembled WGS sequence"/>
</dbReference>
<dbReference type="PIRSF" id="PIRSF005426">
    <property type="entry name" value="Frp"/>
    <property type="match status" value="1"/>
</dbReference>
<proteinExistence type="inferred from homology"/>
<evidence type="ECO:0000256" key="3">
    <source>
        <dbReference type="ARBA" id="ARBA00022643"/>
    </source>
</evidence>
<name>A0A0R2BGB6_SECCO</name>
<dbReference type="Gene3D" id="3.40.109.10">
    <property type="entry name" value="NADH Oxidase"/>
    <property type="match status" value="1"/>
</dbReference>
<dbReference type="PANTHER" id="PTHR43425:SF2">
    <property type="entry name" value="OXYGEN-INSENSITIVE NADPH NITROREDUCTASE"/>
    <property type="match status" value="1"/>
</dbReference>
<organism evidence="7 8">
    <name type="scientific">Secundilactobacillus collinoides DSM 20515 = JCM 1123</name>
    <dbReference type="NCBI Taxonomy" id="1423733"/>
    <lineage>
        <taxon>Bacteria</taxon>
        <taxon>Bacillati</taxon>
        <taxon>Bacillota</taxon>
        <taxon>Bacilli</taxon>
        <taxon>Lactobacillales</taxon>
        <taxon>Lactobacillaceae</taxon>
        <taxon>Secundilactobacillus</taxon>
    </lineage>
</organism>
<dbReference type="SUPFAM" id="SSF55469">
    <property type="entry name" value="FMN-dependent nitroreductase-like"/>
    <property type="match status" value="1"/>
</dbReference>
<sequence length="249" mass="28143">METNRVETLLFNHRSIRTFTPTPISDKQFARLLSVGQKAASSHYMQAYSVIRVKDPQKLAAISKICNHDFVNDHGDLAIFIADQNRNINLAQDTSDPQHLADFDHLLASVFDAALAAQNLITAAESEDLGAFIMTSILNDVPALIKNLNLPKYTFPLLGVALGTTTADIPEQKPRLPQAIQLMTDTYQLPADYQALMKTYDQTVHDYYQHRKSHAREETFSHMVSHQADIHNPKRANFKKILEQQGFHF</sequence>
<dbReference type="InterPro" id="IPR029479">
    <property type="entry name" value="Nitroreductase"/>
</dbReference>
<protein>
    <submittedName>
        <fullName evidence="7">Nitroreductase</fullName>
    </submittedName>
</protein>
<keyword evidence="4 5" id="KW-0560">Oxidoreductase</keyword>
<keyword evidence="3 5" id="KW-0288">FMN</keyword>